<gene>
    <name evidence="1" type="ORF">CDAR_562181</name>
</gene>
<accession>A0AAV4PDQ9</accession>
<sequence>MATEIESIQFFPICQTPSHIERSDRWTGLVFPEIPGPCFPEKGLFSSSQALQTAQPPTPWIPGRVWSSHSIDVRTSCYGDLQPLLSPASG</sequence>
<reference evidence="1 2" key="1">
    <citation type="submission" date="2021-06" db="EMBL/GenBank/DDBJ databases">
        <title>Caerostris darwini draft genome.</title>
        <authorList>
            <person name="Kono N."/>
            <person name="Arakawa K."/>
        </authorList>
    </citation>
    <scope>NUCLEOTIDE SEQUENCE [LARGE SCALE GENOMIC DNA]</scope>
</reference>
<protein>
    <submittedName>
        <fullName evidence="1">Uncharacterized protein</fullName>
    </submittedName>
</protein>
<proteinExistence type="predicted"/>
<dbReference type="Proteomes" id="UP001054837">
    <property type="component" value="Unassembled WGS sequence"/>
</dbReference>
<comment type="caution">
    <text evidence="1">The sequence shown here is derived from an EMBL/GenBank/DDBJ whole genome shotgun (WGS) entry which is preliminary data.</text>
</comment>
<dbReference type="EMBL" id="BPLQ01002587">
    <property type="protein sequence ID" value="GIX94281.1"/>
    <property type="molecule type" value="Genomic_DNA"/>
</dbReference>
<evidence type="ECO:0000313" key="2">
    <source>
        <dbReference type="Proteomes" id="UP001054837"/>
    </source>
</evidence>
<organism evidence="1 2">
    <name type="scientific">Caerostris darwini</name>
    <dbReference type="NCBI Taxonomy" id="1538125"/>
    <lineage>
        <taxon>Eukaryota</taxon>
        <taxon>Metazoa</taxon>
        <taxon>Ecdysozoa</taxon>
        <taxon>Arthropoda</taxon>
        <taxon>Chelicerata</taxon>
        <taxon>Arachnida</taxon>
        <taxon>Araneae</taxon>
        <taxon>Araneomorphae</taxon>
        <taxon>Entelegynae</taxon>
        <taxon>Araneoidea</taxon>
        <taxon>Araneidae</taxon>
        <taxon>Caerostris</taxon>
    </lineage>
</organism>
<evidence type="ECO:0000313" key="1">
    <source>
        <dbReference type="EMBL" id="GIX94281.1"/>
    </source>
</evidence>
<keyword evidence="2" id="KW-1185">Reference proteome</keyword>
<name>A0AAV4PDQ9_9ARAC</name>
<dbReference type="AlphaFoldDB" id="A0AAV4PDQ9"/>